<organism evidence="3 4">
    <name type="scientific">Pleuronectes platessa</name>
    <name type="common">European plaice</name>
    <dbReference type="NCBI Taxonomy" id="8262"/>
    <lineage>
        <taxon>Eukaryota</taxon>
        <taxon>Metazoa</taxon>
        <taxon>Chordata</taxon>
        <taxon>Craniata</taxon>
        <taxon>Vertebrata</taxon>
        <taxon>Euteleostomi</taxon>
        <taxon>Actinopterygii</taxon>
        <taxon>Neopterygii</taxon>
        <taxon>Teleostei</taxon>
        <taxon>Neoteleostei</taxon>
        <taxon>Acanthomorphata</taxon>
        <taxon>Carangaria</taxon>
        <taxon>Pleuronectiformes</taxon>
        <taxon>Pleuronectoidei</taxon>
        <taxon>Pleuronectidae</taxon>
        <taxon>Pleuronectes</taxon>
    </lineage>
</organism>
<protein>
    <recommendedName>
        <fullName evidence="5">RRM domain-containing protein</fullName>
    </recommendedName>
</protein>
<dbReference type="PANTHER" id="PTHR48032:SF10">
    <property type="entry name" value="RNA-BINDING PROTEIN MUSASHI HOMOLOG 2"/>
    <property type="match status" value="1"/>
</dbReference>
<evidence type="ECO:0000313" key="3">
    <source>
        <dbReference type="EMBL" id="CAB1423133.1"/>
    </source>
</evidence>
<keyword evidence="2" id="KW-0694">RNA-binding</keyword>
<evidence type="ECO:0000256" key="2">
    <source>
        <dbReference type="ARBA" id="ARBA00022884"/>
    </source>
</evidence>
<evidence type="ECO:0000256" key="1">
    <source>
        <dbReference type="ARBA" id="ARBA00022737"/>
    </source>
</evidence>
<keyword evidence="1" id="KW-0677">Repeat</keyword>
<name>A0A9N7U4D0_PLEPL</name>
<dbReference type="GO" id="GO:0006417">
    <property type="term" value="P:regulation of translation"/>
    <property type="evidence" value="ECO:0007669"/>
    <property type="project" value="TreeGrafter"/>
</dbReference>
<dbReference type="GO" id="GO:0003729">
    <property type="term" value="F:mRNA binding"/>
    <property type="evidence" value="ECO:0007669"/>
    <property type="project" value="TreeGrafter"/>
</dbReference>
<comment type="caution">
    <text evidence="3">The sequence shown here is derived from an EMBL/GenBank/DDBJ whole genome shotgun (WGS) entry which is preliminary data.</text>
</comment>
<dbReference type="GO" id="GO:0005737">
    <property type="term" value="C:cytoplasm"/>
    <property type="evidence" value="ECO:0007669"/>
    <property type="project" value="TreeGrafter"/>
</dbReference>
<dbReference type="AlphaFoldDB" id="A0A9N7U4D0"/>
<reference evidence="3" key="1">
    <citation type="submission" date="2020-03" db="EMBL/GenBank/DDBJ databases">
        <authorList>
            <person name="Weist P."/>
        </authorList>
    </citation>
    <scope>NUCLEOTIDE SEQUENCE</scope>
</reference>
<keyword evidence="4" id="KW-1185">Reference proteome</keyword>
<proteinExistence type="predicted"/>
<evidence type="ECO:0008006" key="5">
    <source>
        <dbReference type="Google" id="ProtNLM"/>
    </source>
</evidence>
<sequence>MSQGSGLRLRPSSVFRLRPLLATSSFYNSRDERTKYPPPHKMVTRTKKIFVGGLSANTVVEDVKQYFEQFGK</sequence>
<feature type="non-terminal residue" evidence="3">
    <location>
        <position position="1"/>
    </location>
</feature>
<dbReference type="GO" id="GO:0007417">
    <property type="term" value="P:central nervous system development"/>
    <property type="evidence" value="ECO:0007669"/>
    <property type="project" value="TreeGrafter"/>
</dbReference>
<accession>A0A9N7U4D0</accession>
<dbReference type="Gene3D" id="3.30.70.330">
    <property type="match status" value="1"/>
</dbReference>
<dbReference type="InterPro" id="IPR012677">
    <property type="entry name" value="Nucleotide-bd_a/b_plait_sf"/>
</dbReference>
<evidence type="ECO:0000313" key="4">
    <source>
        <dbReference type="Proteomes" id="UP001153269"/>
    </source>
</evidence>
<dbReference type="InterPro" id="IPR035979">
    <property type="entry name" value="RBD_domain_sf"/>
</dbReference>
<gene>
    <name evidence="3" type="ORF">PLEPLA_LOCUS11051</name>
</gene>
<dbReference type="EMBL" id="CADEAL010000636">
    <property type="protein sequence ID" value="CAB1423133.1"/>
    <property type="molecule type" value="Genomic_DNA"/>
</dbReference>
<dbReference type="SUPFAM" id="SSF54928">
    <property type="entry name" value="RNA-binding domain, RBD"/>
    <property type="match status" value="1"/>
</dbReference>
<dbReference type="PANTHER" id="PTHR48032">
    <property type="entry name" value="RNA-BINDING PROTEIN MUSASHI HOMOLOG RBP6"/>
    <property type="match status" value="1"/>
</dbReference>
<dbReference type="Proteomes" id="UP001153269">
    <property type="component" value="Unassembled WGS sequence"/>
</dbReference>